<dbReference type="eggNOG" id="COG0628">
    <property type="taxonomic scope" value="Bacteria"/>
</dbReference>
<evidence type="ECO:0000256" key="3">
    <source>
        <dbReference type="ARBA" id="ARBA00022448"/>
    </source>
</evidence>
<evidence type="ECO:0000256" key="2">
    <source>
        <dbReference type="ARBA" id="ARBA00009773"/>
    </source>
</evidence>
<dbReference type="AlphaFoldDB" id="C0GKI6"/>
<dbReference type="EMBL" id="ACJM01000024">
    <property type="protein sequence ID" value="EEG76153.1"/>
    <property type="molecule type" value="Genomic_DNA"/>
</dbReference>
<evidence type="ECO:0000313" key="10">
    <source>
        <dbReference type="Proteomes" id="UP000006443"/>
    </source>
</evidence>
<organism evidence="9 10">
    <name type="scientific">Dethiobacter alkaliphilus AHT 1</name>
    <dbReference type="NCBI Taxonomy" id="555088"/>
    <lineage>
        <taxon>Bacteria</taxon>
        <taxon>Bacillati</taxon>
        <taxon>Bacillota</taxon>
        <taxon>Dethiobacteria</taxon>
        <taxon>Dethiobacterales</taxon>
        <taxon>Dethiobacteraceae</taxon>
        <taxon>Dethiobacter</taxon>
    </lineage>
</organism>
<protein>
    <recommendedName>
        <fullName evidence="11">Permease</fullName>
    </recommendedName>
</protein>
<name>C0GKI6_DETAL</name>
<dbReference type="Proteomes" id="UP000006443">
    <property type="component" value="Unassembled WGS sequence"/>
</dbReference>
<comment type="subcellular location">
    <subcellularLocation>
        <location evidence="1">Cell membrane</location>
        <topology evidence="1">Multi-pass membrane protein</topology>
    </subcellularLocation>
</comment>
<proteinExistence type="inferred from homology"/>
<dbReference type="GO" id="GO:0005886">
    <property type="term" value="C:plasma membrane"/>
    <property type="evidence" value="ECO:0007669"/>
    <property type="project" value="UniProtKB-SubCell"/>
</dbReference>
<accession>C0GKI6</accession>
<keyword evidence="3" id="KW-0813">Transport</keyword>
<evidence type="ECO:0008006" key="11">
    <source>
        <dbReference type="Google" id="ProtNLM"/>
    </source>
</evidence>
<dbReference type="PANTHER" id="PTHR21716:SF53">
    <property type="entry name" value="PERMEASE PERM-RELATED"/>
    <property type="match status" value="1"/>
</dbReference>
<keyword evidence="5 8" id="KW-0812">Transmembrane</keyword>
<sequence length="354" mass="39828">MDKNHKHHSIYVRYGVISVAAALIFLLLYWLYRVGAAAFLVLLPFFLAIILAYILNPLVEFLENRRIPRHLGILLIYAVFFSTIFLIGISTIPTLLLELQKLGEKIPDYTRHVQSFLLHLQSDYQRINMPENIRLVLDENIVALQENLQDVVERVTGTVLSLFAHTFTILIIPLLVYYILRDMESLKRSFVMLFPSRYRKWVASMGSEMDRTLGAYFRGMLLISFLVGLLTYVGLTIIGVDFSLLLGIIAGLTNIIPYFGPLIGAVPAVLIGLLHSPALALQVVVVIVIVQQIESQFITPQILGRSLGLHPLIVIFVLIVGGRFFGLVGLIFAVPFAAMVRIFFKHAIDLAANR</sequence>
<reference evidence="9 10" key="1">
    <citation type="submission" date="2009-02" db="EMBL/GenBank/DDBJ databases">
        <title>Sequencing of the draft genome and assembly of Dethiobacter alkaliphilus AHT 1.</title>
        <authorList>
            <consortium name="US DOE Joint Genome Institute (JGI-PGF)"/>
            <person name="Lucas S."/>
            <person name="Copeland A."/>
            <person name="Lapidus A."/>
            <person name="Glavina del Rio T."/>
            <person name="Dalin E."/>
            <person name="Tice H."/>
            <person name="Bruce D."/>
            <person name="Goodwin L."/>
            <person name="Pitluck S."/>
            <person name="Larimer F."/>
            <person name="Land M.L."/>
            <person name="Hauser L."/>
            <person name="Muyzer G."/>
        </authorList>
    </citation>
    <scope>NUCLEOTIDE SEQUENCE [LARGE SCALE GENOMIC DNA]</scope>
    <source>
        <strain evidence="9 10">AHT 1</strain>
    </source>
</reference>
<keyword evidence="6 8" id="KW-1133">Transmembrane helix</keyword>
<feature type="transmembrane region" description="Helical" evidence="8">
    <location>
        <begin position="71"/>
        <end position="92"/>
    </location>
</feature>
<gene>
    <name evidence="9" type="ORF">DealDRAFT_2995</name>
</gene>
<comment type="caution">
    <text evidence="9">The sequence shown here is derived from an EMBL/GenBank/DDBJ whole genome shotgun (WGS) entry which is preliminary data.</text>
</comment>
<dbReference type="GO" id="GO:0055085">
    <property type="term" value="P:transmembrane transport"/>
    <property type="evidence" value="ECO:0007669"/>
    <property type="project" value="TreeGrafter"/>
</dbReference>
<evidence type="ECO:0000256" key="5">
    <source>
        <dbReference type="ARBA" id="ARBA00022692"/>
    </source>
</evidence>
<evidence type="ECO:0000256" key="6">
    <source>
        <dbReference type="ARBA" id="ARBA00022989"/>
    </source>
</evidence>
<feature type="transmembrane region" description="Helical" evidence="8">
    <location>
        <begin position="12"/>
        <end position="32"/>
    </location>
</feature>
<dbReference type="PANTHER" id="PTHR21716">
    <property type="entry name" value="TRANSMEMBRANE PROTEIN"/>
    <property type="match status" value="1"/>
</dbReference>
<evidence type="ECO:0000256" key="1">
    <source>
        <dbReference type="ARBA" id="ARBA00004651"/>
    </source>
</evidence>
<dbReference type="STRING" id="555088.DealDRAFT_2995"/>
<evidence type="ECO:0000256" key="4">
    <source>
        <dbReference type="ARBA" id="ARBA00022475"/>
    </source>
</evidence>
<keyword evidence="4" id="KW-1003">Cell membrane</keyword>
<evidence type="ECO:0000313" key="9">
    <source>
        <dbReference type="EMBL" id="EEG76153.1"/>
    </source>
</evidence>
<dbReference type="RefSeq" id="WP_008518949.1">
    <property type="nucleotide sequence ID" value="NZ_ACJM01000024.1"/>
</dbReference>
<feature type="transmembrane region" description="Helical" evidence="8">
    <location>
        <begin position="38"/>
        <end position="59"/>
    </location>
</feature>
<feature type="transmembrane region" description="Helical" evidence="8">
    <location>
        <begin position="262"/>
        <end position="290"/>
    </location>
</feature>
<dbReference type="InterPro" id="IPR002549">
    <property type="entry name" value="AI-2E-like"/>
</dbReference>
<keyword evidence="10" id="KW-1185">Reference proteome</keyword>
<feature type="transmembrane region" description="Helical" evidence="8">
    <location>
        <begin position="159"/>
        <end position="180"/>
    </location>
</feature>
<comment type="similarity">
    <text evidence="2">Belongs to the autoinducer-2 exporter (AI-2E) (TC 2.A.86) family.</text>
</comment>
<evidence type="ECO:0000256" key="8">
    <source>
        <dbReference type="SAM" id="Phobius"/>
    </source>
</evidence>
<evidence type="ECO:0000256" key="7">
    <source>
        <dbReference type="ARBA" id="ARBA00023136"/>
    </source>
</evidence>
<keyword evidence="7 8" id="KW-0472">Membrane</keyword>
<feature type="transmembrane region" description="Helical" evidence="8">
    <location>
        <begin position="221"/>
        <end position="250"/>
    </location>
</feature>
<dbReference type="Pfam" id="PF01594">
    <property type="entry name" value="AI-2E_transport"/>
    <property type="match status" value="1"/>
</dbReference>